<reference evidence="9" key="1">
    <citation type="submission" date="2022-11" db="UniProtKB">
        <authorList>
            <consortium name="EnsemblMetazoa"/>
        </authorList>
    </citation>
    <scope>IDENTIFICATION</scope>
</reference>
<dbReference type="PRINTS" id="PR00237">
    <property type="entry name" value="GPCRRHODOPSN"/>
</dbReference>
<dbReference type="KEGG" id="epa:110241160"/>
<dbReference type="AlphaFoldDB" id="A0A913XD61"/>
<dbReference type="OrthoDB" id="9444602at2759"/>
<dbReference type="GO" id="GO:0004930">
    <property type="term" value="F:G protein-coupled receptor activity"/>
    <property type="evidence" value="ECO:0007669"/>
    <property type="project" value="UniProtKB-KW"/>
</dbReference>
<dbReference type="GO" id="GO:0005886">
    <property type="term" value="C:plasma membrane"/>
    <property type="evidence" value="ECO:0007669"/>
    <property type="project" value="UniProtKB-SubCell"/>
</dbReference>
<protein>
    <recommendedName>
        <fullName evidence="8">G-protein coupled receptors family 1 profile domain-containing protein</fullName>
    </recommendedName>
</protein>
<evidence type="ECO:0000256" key="6">
    <source>
        <dbReference type="RuleBase" id="RU000688"/>
    </source>
</evidence>
<dbReference type="SUPFAM" id="SSF81321">
    <property type="entry name" value="Family A G protein-coupled receptor-like"/>
    <property type="match status" value="1"/>
</dbReference>
<evidence type="ECO:0000256" key="3">
    <source>
        <dbReference type="ARBA" id="ARBA00022692"/>
    </source>
</evidence>
<dbReference type="GeneID" id="110241160"/>
<keyword evidence="6" id="KW-0297">G-protein coupled receptor</keyword>
<evidence type="ECO:0000256" key="2">
    <source>
        <dbReference type="ARBA" id="ARBA00022475"/>
    </source>
</evidence>
<feature type="transmembrane region" description="Helical" evidence="7">
    <location>
        <begin position="66"/>
        <end position="89"/>
    </location>
</feature>
<comment type="similarity">
    <text evidence="6">Belongs to the G-protein coupled receptor 1 family.</text>
</comment>
<accession>A0A913XD61</accession>
<dbReference type="Pfam" id="PF00001">
    <property type="entry name" value="7tm_1"/>
    <property type="match status" value="1"/>
</dbReference>
<keyword evidence="6" id="KW-0675">Receptor</keyword>
<evidence type="ECO:0000256" key="7">
    <source>
        <dbReference type="SAM" id="Phobius"/>
    </source>
</evidence>
<evidence type="ECO:0000313" key="10">
    <source>
        <dbReference type="Proteomes" id="UP000887567"/>
    </source>
</evidence>
<evidence type="ECO:0000313" key="9">
    <source>
        <dbReference type="EnsemblMetazoa" id="XP_020902662.1"/>
    </source>
</evidence>
<proteinExistence type="inferred from homology"/>
<keyword evidence="3 6" id="KW-0812">Transmembrane</keyword>
<evidence type="ECO:0000256" key="4">
    <source>
        <dbReference type="ARBA" id="ARBA00022989"/>
    </source>
</evidence>
<keyword evidence="5 7" id="KW-0472">Membrane</keyword>
<dbReference type="RefSeq" id="XP_020902662.1">
    <property type="nucleotide sequence ID" value="XM_021047003.2"/>
</dbReference>
<dbReference type="InterPro" id="IPR000276">
    <property type="entry name" value="GPCR_Rhodpsn"/>
</dbReference>
<feature type="transmembrane region" description="Helical" evidence="7">
    <location>
        <begin position="398"/>
        <end position="421"/>
    </location>
</feature>
<dbReference type="Proteomes" id="UP000887567">
    <property type="component" value="Unplaced"/>
</dbReference>
<evidence type="ECO:0000256" key="5">
    <source>
        <dbReference type="ARBA" id="ARBA00023136"/>
    </source>
</evidence>
<keyword evidence="2" id="KW-1003">Cell membrane</keyword>
<dbReference type="CDD" id="cd00637">
    <property type="entry name" value="7tm_classA_rhodopsin-like"/>
    <property type="match status" value="1"/>
</dbReference>
<comment type="subcellular location">
    <subcellularLocation>
        <location evidence="1">Cell membrane</location>
        <topology evidence="1">Multi-pass membrane protein</topology>
    </subcellularLocation>
</comment>
<keyword evidence="6" id="KW-0807">Transducer</keyword>
<dbReference type="PROSITE" id="PS50262">
    <property type="entry name" value="G_PROTEIN_RECEP_F1_2"/>
    <property type="match status" value="1"/>
</dbReference>
<feature type="transmembrane region" description="Helical" evidence="7">
    <location>
        <begin position="109"/>
        <end position="129"/>
    </location>
</feature>
<feature type="transmembrane region" description="Helical" evidence="7">
    <location>
        <begin position="183"/>
        <end position="201"/>
    </location>
</feature>
<feature type="domain" description="G-protein coupled receptors family 1 profile" evidence="8">
    <location>
        <begin position="47"/>
        <end position="419"/>
    </location>
</feature>
<organism evidence="9 10">
    <name type="scientific">Exaiptasia diaphana</name>
    <name type="common">Tropical sea anemone</name>
    <name type="synonym">Aiptasia pulchella</name>
    <dbReference type="NCBI Taxonomy" id="2652724"/>
    <lineage>
        <taxon>Eukaryota</taxon>
        <taxon>Metazoa</taxon>
        <taxon>Cnidaria</taxon>
        <taxon>Anthozoa</taxon>
        <taxon>Hexacorallia</taxon>
        <taxon>Actiniaria</taxon>
        <taxon>Aiptasiidae</taxon>
        <taxon>Exaiptasia</taxon>
    </lineage>
</organism>
<dbReference type="PROSITE" id="PS00237">
    <property type="entry name" value="G_PROTEIN_RECEP_F1_1"/>
    <property type="match status" value="1"/>
</dbReference>
<dbReference type="Gene3D" id="1.20.1070.10">
    <property type="entry name" value="Rhodopsin 7-helix transmembrane proteins"/>
    <property type="match status" value="2"/>
</dbReference>
<dbReference type="PANTHER" id="PTHR22750">
    <property type="entry name" value="G-PROTEIN COUPLED RECEPTOR"/>
    <property type="match status" value="1"/>
</dbReference>
<feature type="transmembrane region" description="Helical" evidence="7">
    <location>
        <begin position="150"/>
        <end position="171"/>
    </location>
</feature>
<keyword evidence="4 7" id="KW-1133">Transmembrane helix</keyword>
<feature type="transmembrane region" description="Helical" evidence="7">
    <location>
        <begin position="31"/>
        <end position="54"/>
    </location>
</feature>
<dbReference type="EnsemblMetazoa" id="XM_021047003.2">
    <property type="protein sequence ID" value="XP_020902662.1"/>
    <property type="gene ID" value="LOC110241160"/>
</dbReference>
<keyword evidence="10" id="KW-1185">Reference proteome</keyword>
<evidence type="ECO:0000259" key="8">
    <source>
        <dbReference type="PROSITE" id="PS50262"/>
    </source>
</evidence>
<dbReference type="InterPro" id="IPR017452">
    <property type="entry name" value="GPCR_Rhodpsn_7TM"/>
</dbReference>
<dbReference type="SMART" id="SM01381">
    <property type="entry name" value="7TM_GPCR_Srsx"/>
    <property type="match status" value="1"/>
</dbReference>
<evidence type="ECO:0000256" key="1">
    <source>
        <dbReference type="ARBA" id="ARBA00004651"/>
    </source>
</evidence>
<sequence length="462" mass="51535">MMSFYPAIKCPKFIKLRLTNGSDHELFTGNFALGVCHSIASVPTALINCLLLLAISKTPSLHLPSYVFLANMSMSDTIVGLFVHPLLALKHFSESYNNISIGCALFKPTLAVMLLVGCVSLLNGTAISIDRFLAISLGLKYRTTVTIERVVKVVIMFWFMAFVGVGCYLVTPGVRSWGRACSIWVLLCLVLIIIFYGKAYYKLSRYNKTRAQHISRVSVVNERESAVTAANHPAPRDDGQVFENDSASRGVSVVAISSNHWLPRNGGTEDRVAECSNAAIDDTNSSNIDDDAVDIITATSNYYNQNESNYDNNNNSTINDNAIRSYRERNYSPNPRVNVSNNSRRSVCEDGGHANIEVYRGTLTTMVFVVSILLVCYTPLLISSIYCSVKGLNDTTFYIVHYLAVFFALFNSFMNSVLCLWRVHDIRKAVFKVSRSIVSRWICYRMVSSRRRAETVETVIVT</sequence>
<feature type="transmembrane region" description="Helical" evidence="7">
    <location>
        <begin position="363"/>
        <end position="386"/>
    </location>
</feature>
<name>A0A913XD61_EXADI</name>